<keyword evidence="4 8" id="KW-0238">DNA-binding</keyword>
<evidence type="ECO:0000313" key="12">
    <source>
        <dbReference type="RefSeq" id="XP_036365421.1"/>
    </source>
</evidence>
<dbReference type="SUPFAM" id="SSF50916">
    <property type="entry name" value="Rap30/74 interaction domains"/>
    <property type="match status" value="1"/>
</dbReference>
<feature type="compositionally biased region" description="Low complexity" evidence="9">
    <location>
        <begin position="410"/>
        <end position="419"/>
    </location>
</feature>
<feature type="compositionally biased region" description="Acidic residues" evidence="9">
    <location>
        <begin position="246"/>
        <end position="262"/>
    </location>
</feature>
<keyword evidence="10" id="KW-0732">Signal</keyword>
<feature type="compositionally biased region" description="Basic and acidic residues" evidence="9">
    <location>
        <begin position="263"/>
        <end position="277"/>
    </location>
</feature>
<comment type="similarity">
    <text evidence="2 8">Belongs to the TFIIF alpha subunit family.</text>
</comment>
<accession>A0A7E6FCF0</accession>
<dbReference type="Gene3D" id="1.10.10.10">
    <property type="entry name" value="Winged helix-like DNA-binding domain superfamily/Winged helix DNA-binding domain"/>
    <property type="match status" value="1"/>
</dbReference>
<evidence type="ECO:0000256" key="3">
    <source>
        <dbReference type="ARBA" id="ARBA00023015"/>
    </source>
</evidence>
<reference evidence="12" key="1">
    <citation type="submission" date="2025-08" db="UniProtKB">
        <authorList>
            <consortium name="RefSeq"/>
        </authorList>
    </citation>
    <scope>IDENTIFICATION</scope>
</reference>
<keyword evidence="11" id="KW-1185">Reference proteome</keyword>
<comment type="function">
    <text evidence="7 8">TFIIF is a general transcription initiation factor that binds to RNA polymerase II and helps to recruit it to the initiation complex in collaboration with TFIIB. It promotes transcription elongation.</text>
</comment>
<dbReference type="PANTHER" id="PTHR13011:SF0">
    <property type="entry name" value="GENERAL TRANSCRIPTION FACTOR IIF SUBUNIT 1"/>
    <property type="match status" value="1"/>
</dbReference>
<dbReference type="GO" id="GO:0003677">
    <property type="term" value="F:DNA binding"/>
    <property type="evidence" value="ECO:0007669"/>
    <property type="project" value="UniProtKB-KW"/>
</dbReference>
<dbReference type="AlphaFoldDB" id="A0A7E6FCF0"/>
<dbReference type="Pfam" id="PF05793">
    <property type="entry name" value="TFIIF_alpha"/>
    <property type="match status" value="1"/>
</dbReference>
<evidence type="ECO:0000256" key="7">
    <source>
        <dbReference type="ARBA" id="ARBA00025232"/>
    </source>
</evidence>
<dbReference type="RefSeq" id="XP_036365421.1">
    <property type="nucleotide sequence ID" value="XM_036509528.1"/>
</dbReference>
<organism evidence="11 12">
    <name type="scientific">Octopus sinensis</name>
    <name type="common">East Asian common octopus</name>
    <dbReference type="NCBI Taxonomy" id="2607531"/>
    <lineage>
        <taxon>Eukaryota</taxon>
        <taxon>Metazoa</taxon>
        <taxon>Spiralia</taxon>
        <taxon>Lophotrochozoa</taxon>
        <taxon>Mollusca</taxon>
        <taxon>Cephalopoda</taxon>
        <taxon>Coleoidea</taxon>
        <taxon>Octopodiformes</taxon>
        <taxon>Octopoda</taxon>
        <taxon>Incirrata</taxon>
        <taxon>Octopodidae</taxon>
        <taxon>Octopus</taxon>
    </lineage>
</organism>
<evidence type="ECO:0000256" key="5">
    <source>
        <dbReference type="ARBA" id="ARBA00023163"/>
    </source>
</evidence>
<evidence type="ECO:0000256" key="1">
    <source>
        <dbReference type="ARBA" id="ARBA00004123"/>
    </source>
</evidence>
<feature type="compositionally biased region" description="Basic and acidic residues" evidence="9">
    <location>
        <begin position="365"/>
        <end position="374"/>
    </location>
</feature>
<feature type="chain" id="PRO_5028985660" description="Transcription initiation factor IIF subunit alpha" evidence="10">
    <location>
        <begin position="31"/>
        <end position="526"/>
    </location>
</feature>
<gene>
    <name evidence="12" type="primary">LOC115219771</name>
</gene>
<feature type="signal peptide" evidence="10">
    <location>
        <begin position="1"/>
        <end position="30"/>
    </location>
</feature>
<dbReference type="InterPro" id="IPR036390">
    <property type="entry name" value="WH_DNA-bd_sf"/>
</dbReference>
<evidence type="ECO:0000256" key="10">
    <source>
        <dbReference type="SAM" id="SignalP"/>
    </source>
</evidence>
<protein>
    <recommendedName>
        <fullName evidence="8">Transcription initiation factor IIF subunit alpha</fullName>
    </recommendedName>
</protein>
<feature type="compositionally biased region" description="Acidic residues" evidence="9">
    <location>
        <begin position="347"/>
        <end position="364"/>
    </location>
</feature>
<comment type="subcellular location">
    <subcellularLocation>
        <location evidence="1 8">Nucleus</location>
    </subcellularLocation>
</comment>
<feature type="region of interest" description="Disordered" evidence="9">
    <location>
        <begin position="246"/>
        <end position="462"/>
    </location>
</feature>
<keyword evidence="6 8" id="KW-0539">Nucleus</keyword>
<evidence type="ECO:0000256" key="2">
    <source>
        <dbReference type="ARBA" id="ARBA00005249"/>
    </source>
</evidence>
<dbReference type="GO" id="GO:0001096">
    <property type="term" value="F:TFIIF-class transcription factor complex binding"/>
    <property type="evidence" value="ECO:0007669"/>
    <property type="project" value="TreeGrafter"/>
</dbReference>
<evidence type="ECO:0000256" key="4">
    <source>
        <dbReference type="ARBA" id="ARBA00023125"/>
    </source>
</evidence>
<feature type="compositionally biased region" description="Basic and acidic residues" evidence="9">
    <location>
        <begin position="421"/>
        <end position="435"/>
    </location>
</feature>
<dbReference type="InterPro" id="IPR008851">
    <property type="entry name" value="TFIIF-alpha"/>
</dbReference>
<feature type="compositionally biased region" description="Acidic residues" evidence="9">
    <location>
        <begin position="291"/>
        <end position="305"/>
    </location>
</feature>
<dbReference type="GO" id="GO:0005674">
    <property type="term" value="C:transcription factor TFIIF complex"/>
    <property type="evidence" value="ECO:0007669"/>
    <property type="project" value="TreeGrafter"/>
</dbReference>
<dbReference type="GO" id="GO:0032968">
    <property type="term" value="P:positive regulation of transcription elongation by RNA polymerase II"/>
    <property type="evidence" value="ECO:0007669"/>
    <property type="project" value="InterPro"/>
</dbReference>
<keyword evidence="3 8" id="KW-0805">Transcription regulation</keyword>
<evidence type="ECO:0000256" key="8">
    <source>
        <dbReference type="RuleBase" id="RU366044"/>
    </source>
</evidence>
<dbReference type="GO" id="GO:0006367">
    <property type="term" value="P:transcription initiation at RNA polymerase II promoter"/>
    <property type="evidence" value="ECO:0007669"/>
    <property type="project" value="InterPro"/>
</dbReference>
<name>A0A7E6FCF0_9MOLL</name>
<evidence type="ECO:0000256" key="6">
    <source>
        <dbReference type="ARBA" id="ARBA00023242"/>
    </source>
</evidence>
<dbReference type="SUPFAM" id="SSF46785">
    <property type="entry name" value="Winged helix' DNA-binding domain"/>
    <property type="match status" value="1"/>
</dbReference>
<dbReference type="InterPro" id="IPR036388">
    <property type="entry name" value="WH-like_DNA-bd_sf"/>
</dbReference>
<keyword evidence="5 8" id="KW-0804">Transcription</keyword>
<evidence type="ECO:0000256" key="9">
    <source>
        <dbReference type="SAM" id="MobiDB-lite"/>
    </source>
</evidence>
<dbReference type="Proteomes" id="UP000515154">
    <property type="component" value="Linkage group LG15"/>
</dbReference>
<dbReference type="GO" id="GO:0016251">
    <property type="term" value="F:RNA polymerase II general transcription initiation factor activity"/>
    <property type="evidence" value="ECO:0007669"/>
    <property type="project" value="TreeGrafter"/>
</dbReference>
<proteinExistence type="inferred from homology"/>
<dbReference type="InterPro" id="IPR011039">
    <property type="entry name" value="TFIIF_interaction"/>
</dbReference>
<feature type="compositionally biased region" description="Basic and acidic residues" evidence="9">
    <location>
        <begin position="319"/>
        <end position="331"/>
    </location>
</feature>
<sequence length="526" mass="60849">MFVWLNNFFNFNLFCVFVEVLKMASNPVTAGSSTTQEYTVRLPKDRKKRLSMFKFAVGSDLDFSKYTNVRLERENNLREYKTANDIDLMPKFGAGSEFGREQKEEARRKKYGVMLKKYKPEDQPWHMKIGSKQNCKRYKGVREGTISDNTSYFIFTQCADGAFEAFPVEHWYNFNPIIKYKYLNAEEAEEEFKKRDKTLNLFSVMMRKKIRPEDTDLDAEEGEEKKTKTKKQKDFLLTDLDDWAVMSDEDDRDEDDAREDSDNDNKPDKPQKKDAKNVKIKKNSKSNSDNEAIEESDEGDYDDREVDYMTDSASSMSEIEDRDKEEKYEEKGVDEETGLRKLIDSEASSDEEEQKNEDEENEDIKDEKTKKDSDSSSSSSGSDSDMDEKRTSQLLKIKERSKKVLDKKAAPASTASSAAQPEEKKVLPQKRKAEPETSFASKKVRTESPVGNVPCTSSEGISEESIRRYLMRKPMSTKDLLQKFKSKKLNMTNEQLTNCIAQLLRKINPDRLTINKTLHLSLKKPE</sequence>
<feature type="compositionally biased region" description="Basic and acidic residues" evidence="9">
    <location>
        <begin position="387"/>
        <end position="409"/>
    </location>
</feature>
<evidence type="ECO:0000313" key="11">
    <source>
        <dbReference type="Proteomes" id="UP000515154"/>
    </source>
</evidence>
<dbReference type="PANTHER" id="PTHR13011">
    <property type="entry name" value="TFIIF-ALPHA"/>
    <property type="match status" value="1"/>
</dbReference>